<gene>
    <name evidence="1" type="ORF">AAT19DRAFT_9541</name>
</gene>
<dbReference type="Proteomes" id="UP000239560">
    <property type="component" value="Unassembled WGS sequence"/>
</dbReference>
<name>A0A2T0A2H5_RHOTO</name>
<evidence type="ECO:0000313" key="1">
    <source>
        <dbReference type="EMBL" id="PRQ72202.1"/>
    </source>
</evidence>
<protein>
    <submittedName>
        <fullName evidence="1">Uncharacterized protein</fullName>
    </submittedName>
</protein>
<organism evidence="1 2">
    <name type="scientific">Rhodotorula toruloides</name>
    <name type="common">Yeast</name>
    <name type="synonym">Rhodosporidium toruloides</name>
    <dbReference type="NCBI Taxonomy" id="5286"/>
    <lineage>
        <taxon>Eukaryota</taxon>
        <taxon>Fungi</taxon>
        <taxon>Dikarya</taxon>
        <taxon>Basidiomycota</taxon>
        <taxon>Pucciniomycotina</taxon>
        <taxon>Microbotryomycetes</taxon>
        <taxon>Sporidiobolales</taxon>
        <taxon>Sporidiobolaceae</taxon>
        <taxon>Rhodotorula</taxon>
    </lineage>
</organism>
<dbReference type="OrthoDB" id="2525964at2759"/>
<dbReference type="AlphaFoldDB" id="A0A2T0A2H5"/>
<proteinExistence type="predicted"/>
<reference evidence="1 2" key="1">
    <citation type="journal article" date="2018" name="Elife">
        <title>Functional genomics of lipid metabolism in the oleaginous yeast Rhodosporidium toruloides.</title>
        <authorList>
            <person name="Coradetti S.T."/>
            <person name="Pinel D."/>
            <person name="Geiselman G."/>
            <person name="Ito M."/>
            <person name="Mondo S."/>
            <person name="Reilly M.C."/>
            <person name="Cheng Y.F."/>
            <person name="Bauer S."/>
            <person name="Grigoriev I."/>
            <person name="Gladden J.M."/>
            <person name="Simmons B.A."/>
            <person name="Brem R."/>
            <person name="Arkin A.P."/>
            <person name="Skerker J.M."/>
        </authorList>
    </citation>
    <scope>NUCLEOTIDE SEQUENCE [LARGE SCALE GENOMIC DNA]</scope>
    <source>
        <strain evidence="1 2">NBRC 0880</strain>
    </source>
</reference>
<dbReference type="EMBL" id="LCTV02000010">
    <property type="protein sequence ID" value="PRQ72202.1"/>
    <property type="molecule type" value="Genomic_DNA"/>
</dbReference>
<accession>A0A2T0A2H5</accession>
<sequence>MPAGSTQFLHERFVVKLSDAFRTAFPGGRAGRRSEVARWRKGVLSDPRLSDARWRVMRGSEEGRGQIAAIEERLEADEQKMKAVSPPVFLNLAKAAVGLEAYEHVMGDKQSWSDADAERLGREYGRQLARLCGPPILYQLHAVLKRMASVAGGPEGSAWLKGNEPELVAQWQQMDGMQQETLLRRCEHALQHTEEFVAVGLKHHGEMPSPAQVVAYLPTAEVLLQTTPLLPQQPVEGCPACTQEHQAHTQHSLDRRRFIPTSRRDTLLRKGW</sequence>
<comment type="caution">
    <text evidence="1">The sequence shown here is derived from an EMBL/GenBank/DDBJ whole genome shotgun (WGS) entry which is preliminary data.</text>
</comment>
<evidence type="ECO:0000313" key="2">
    <source>
        <dbReference type="Proteomes" id="UP000239560"/>
    </source>
</evidence>